<evidence type="ECO:0008006" key="4">
    <source>
        <dbReference type="Google" id="ProtNLM"/>
    </source>
</evidence>
<dbReference type="Proteomes" id="UP000717624">
    <property type="component" value="Unassembled WGS sequence"/>
</dbReference>
<evidence type="ECO:0000313" key="2">
    <source>
        <dbReference type="EMBL" id="MBM7590645.1"/>
    </source>
</evidence>
<feature type="signal peptide" evidence="1">
    <location>
        <begin position="1"/>
        <end position="21"/>
    </location>
</feature>
<proteinExistence type="predicted"/>
<dbReference type="AlphaFoldDB" id="A0A938XZP8"/>
<dbReference type="RefSeq" id="WP_204518380.1">
    <property type="nucleotide sequence ID" value="NZ_BAABIN010000002.1"/>
</dbReference>
<evidence type="ECO:0000313" key="3">
    <source>
        <dbReference type="Proteomes" id="UP000717624"/>
    </source>
</evidence>
<sequence length="275" mass="29805">MKKRSSISMLFLTMMLSCATANPITAAASNNQQSDATLDQQEADVNGDGQTDLVILTGEKENPQDLWNSRLHIVVKDGKTGKSTELKADGNQDLSGYDPGLFLGDFTGDQAAEIMVSADTGGSGGVVNHVIVDWKSGQRIIFGEKQNAGMQIEGFFRDGFTAQLTSQAIGKSFAIHVKEQMKDYIGQLFDQQGKYTGPVEEQAQILSDPFGLLTPIDVDGDGVFELEGTQNVWGPAHVNGLTDVTSVWAYKQGSWIPVRAHYTVEMPLIEQTNGK</sequence>
<dbReference type="EMBL" id="JAFBEB010000006">
    <property type="protein sequence ID" value="MBM7590645.1"/>
    <property type="molecule type" value="Genomic_DNA"/>
</dbReference>
<name>A0A938XZP8_9BACL</name>
<comment type="caution">
    <text evidence="2">The sequence shown here is derived from an EMBL/GenBank/DDBJ whole genome shotgun (WGS) entry which is preliminary data.</text>
</comment>
<keyword evidence="1" id="KW-0732">Signal</keyword>
<accession>A0A938XZP8</accession>
<evidence type="ECO:0000256" key="1">
    <source>
        <dbReference type="SAM" id="SignalP"/>
    </source>
</evidence>
<reference evidence="2" key="1">
    <citation type="submission" date="2021-01" db="EMBL/GenBank/DDBJ databases">
        <title>Genomic Encyclopedia of Type Strains, Phase IV (KMG-IV): sequencing the most valuable type-strain genomes for metagenomic binning, comparative biology and taxonomic classification.</title>
        <authorList>
            <person name="Goeker M."/>
        </authorList>
    </citation>
    <scope>NUCLEOTIDE SEQUENCE</scope>
    <source>
        <strain evidence="2">DSM 25523</strain>
    </source>
</reference>
<organism evidence="2 3">
    <name type="scientific">Brevibacillus fulvus</name>
    <dbReference type="NCBI Taxonomy" id="1125967"/>
    <lineage>
        <taxon>Bacteria</taxon>
        <taxon>Bacillati</taxon>
        <taxon>Bacillota</taxon>
        <taxon>Bacilli</taxon>
        <taxon>Bacillales</taxon>
        <taxon>Paenibacillaceae</taxon>
        <taxon>Brevibacillus</taxon>
    </lineage>
</organism>
<gene>
    <name evidence="2" type="ORF">JOD01_002249</name>
</gene>
<dbReference type="SUPFAM" id="SSF69318">
    <property type="entry name" value="Integrin alpha N-terminal domain"/>
    <property type="match status" value="1"/>
</dbReference>
<dbReference type="InterPro" id="IPR028994">
    <property type="entry name" value="Integrin_alpha_N"/>
</dbReference>
<protein>
    <recommendedName>
        <fullName evidence="4">VCBS repeat-containing protein</fullName>
    </recommendedName>
</protein>
<feature type="chain" id="PRO_5039146347" description="VCBS repeat-containing protein" evidence="1">
    <location>
        <begin position="22"/>
        <end position="275"/>
    </location>
</feature>
<keyword evidence="3" id="KW-1185">Reference proteome</keyword>
<dbReference type="PROSITE" id="PS51257">
    <property type="entry name" value="PROKAR_LIPOPROTEIN"/>
    <property type="match status" value="1"/>
</dbReference>